<reference evidence="1" key="1">
    <citation type="submission" date="2019-03" db="EMBL/GenBank/DDBJ databases">
        <title>Single cell metagenomics reveals metabolic interactions within the superorganism composed of flagellate Streblomastix strix and complex community of Bacteroidetes bacteria on its surface.</title>
        <authorList>
            <person name="Treitli S.C."/>
            <person name="Kolisko M."/>
            <person name="Husnik F."/>
            <person name="Keeling P."/>
            <person name="Hampl V."/>
        </authorList>
    </citation>
    <scope>NUCLEOTIDE SEQUENCE</scope>
    <source>
        <strain evidence="1">STM</strain>
    </source>
</reference>
<evidence type="ECO:0000313" key="1">
    <source>
        <dbReference type="EMBL" id="KAA6332348.1"/>
    </source>
</evidence>
<dbReference type="EMBL" id="SNRY01001252">
    <property type="protein sequence ID" value="KAA6332348.1"/>
    <property type="molecule type" value="Genomic_DNA"/>
</dbReference>
<accession>A0A5J4RFG7</accession>
<proteinExistence type="predicted"/>
<organism evidence="1">
    <name type="scientific">termite gut metagenome</name>
    <dbReference type="NCBI Taxonomy" id="433724"/>
    <lineage>
        <taxon>unclassified sequences</taxon>
        <taxon>metagenomes</taxon>
        <taxon>organismal metagenomes</taxon>
    </lineage>
</organism>
<sequence length="34" mass="3699">MKDNNSTAKKTGDNAGVKIDRGTFIRQVLSGRYG</sequence>
<dbReference type="AlphaFoldDB" id="A0A5J4RFG7"/>
<gene>
    <name evidence="1" type="ORF">EZS27_019140</name>
</gene>
<name>A0A5J4RFG7_9ZZZZ</name>
<comment type="caution">
    <text evidence="1">The sequence shown here is derived from an EMBL/GenBank/DDBJ whole genome shotgun (WGS) entry which is preliminary data.</text>
</comment>
<protein>
    <submittedName>
        <fullName evidence="1">Uncharacterized protein</fullName>
    </submittedName>
</protein>